<dbReference type="Proteomes" id="UP000317421">
    <property type="component" value="Unassembled WGS sequence"/>
</dbReference>
<accession>A0A5C6AMI8</accession>
<evidence type="ECO:0000313" key="2">
    <source>
        <dbReference type="Proteomes" id="UP000317421"/>
    </source>
</evidence>
<organism evidence="1 2">
    <name type="scientific">Botrimarina colliarenosi</name>
    <dbReference type="NCBI Taxonomy" id="2528001"/>
    <lineage>
        <taxon>Bacteria</taxon>
        <taxon>Pseudomonadati</taxon>
        <taxon>Planctomycetota</taxon>
        <taxon>Planctomycetia</taxon>
        <taxon>Pirellulales</taxon>
        <taxon>Lacipirellulaceae</taxon>
        <taxon>Botrimarina</taxon>
    </lineage>
</organism>
<proteinExistence type="predicted"/>
<sequence length="82" mass="9256">MIRRIPLTTYLRITIRMLPGASRRYTFRLPITADSVGSKGAAQTIGRIRFPLSCSTDLCHHAAVNRLCIAERFDTHLRAQSN</sequence>
<protein>
    <submittedName>
        <fullName evidence="1">Uncharacterized protein</fullName>
    </submittedName>
</protein>
<evidence type="ECO:0000313" key="1">
    <source>
        <dbReference type="EMBL" id="TWU00479.1"/>
    </source>
</evidence>
<comment type="caution">
    <text evidence="1">The sequence shown here is derived from an EMBL/GenBank/DDBJ whole genome shotgun (WGS) entry which is preliminary data.</text>
</comment>
<gene>
    <name evidence="1" type="ORF">Pla108_14300</name>
</gene>
<dbReference type="AlphaFoldDB" id="A0A5C6AMI8"/>
<dbReference type="EMBL" id="SJPR01000001">
    <property type="protein sequence ID" value="TWU00479.1"/>
    <property type="molecule type" value="Genomic_DNA"/>
</dbReference>
<name>A0A5C6AMI8_9BACT</name>
<reference evidence="1 2" key="1">
    <citation type="submission" date="2019-02" db="EMBL/GenBank/DDBJ databases">
        <title>Deep-cultivation of Planctomycetes and their phenomic and genomic characterization uncovers novel biology.</title>
        <authorList>
            <person name="Wiegand S."/>
            <person name="Jogler M."/>
            <person name="Boedeker C."/>
            <person name="Pinto D."/>
            <person name="Vollmers J."/>
            <person name="Rivas-Marin E."/>
            <person name="Kohn T."/>
            <person name="Peeters S.H."/>
            <person name="Heuer A."/>
            <person name="Rast P."/>
            <person name="Oberbeckmann S."/>
            <person name="Bunk B."/>
            <person name="Jeske O."/>
            <person name="Meyerdierks A."/>
            <person name="Storesund J.E."/>
            <person name="Kallscheuer N."/>
            <person name="Luecker S."/>
            <person name="Lage O.M."/>
            <person name="Pohl T."/>
            <person name="Merkel B.J."/>
            <person name="Hornburger P."/>
            <person name="Mueller R.-W."/>
            <person name="Bruemmer F."/>
            <person name="Labrenz M."/>
            <person name="Spormann A.M."/>
            <person name="Op Den Camp H."/>
            <person name="Overmann J."/>
            <person name="Amann R."/>
            <person name="Jetten M.S.M."/>
            <person name="Mascher T."/>
            <person name="Medema M.H."/>
            <person name="Devos D.P."/>
            <person name="Kaster A.-K."/>
            <person name="Ovreas L."/>
            <person name="Rohde M."/>
            <person name="Galperin M.Y."/>
            <person name="Jogler C."/>
        </authorList>
    </citation>
    <scope>NUCLEOTIDE SEQUENCE [LARGE SCALE GENOMIC DNA]</scope>
    <source>
        <strain evidence="1 2">Pla108</strain>
    </source>
</reference>
<keyword evidence="2" id="KW-1185">Reference proteome</keyword>